<dbReference type="Pfam" id="PF13463">
    <property type="entry name" value="HTH_27"/>
    <property type="match status" value="1"/>
</dbReference>
<feature type="domain" description="HTH marR-type" evidence="1">
    <location>
        <begin position="1"/>
        <end position="140"/>
    </location>
</feature>
<proteinExistence type="predicted"/>
<dbReference type="eggNOG" id="COG1846">
    <property type="taxonomic scope" value="Bacteria"/>
</dbReference>
<dbReference type="PANTHER" id="PTHR33164:SF43">
    <property type="entry name" value="HTH-TYPE TRANSCRIPTIONAL REPRESSOR YETL"/>
    <property type="match status" value="1"/>
</dbReference>
<dbReference type="Gene3D" id="1.10.10.10">
    <property type="entry name" value="Winged helix-like DNA-binding domain superfamily/Winged helix DNA-binding domain"/>
    <property type="match status" value="1"/>
</dbReference>
<dbReference type="SMART" id="SM00347">
    <property type="entry name" value="HTH_MARR"/>
    <property type="match status" value="1"/>
</dbReference>
<dbReference type="GO" id="GO:0006950">
    <property type="term" value="P:response to stress"/>
    <property type="evidence" value="ECO:0007669"/>
    <property type="project" value="TreeGrafter"/>
</dbReference>
<dbReference type="HOGENOM" id="CLU_083287_12_0_6"/>
<keyword evidence="3" id="KW-1185">Reference proteome</keyword>
<sequence length="148" mass="16980">MISSALIKEFLDACFLAKEMTQIMPQLPAGLTPRHIYILDKIHELSQKNRAVKISDVSDNLRVTKPGITKLIHELTMLGMIQKSADDMDKRVTWLHLTPLGEQCHQEYFLNYHQAIAQHCTSTSEQDLTNAISTIKNLYWLMKSNVNR</sequence>
<dbReference type="GO" id="GO:0003700">
    <property type="term" value="F:DNA-binding transcription factor activity"/>
    <property type="evidence" value="ECO:0007669"/>
    <property type="project" value="InterPro"/>
</dbReference>
<dbReference type="STRING" id="246195.DNO_0788"/>
<dbReference type="PANTHER" id="PTHR33164">
    <property type="entry name" value="TRANSCRIPTIONAL REGULATOR, MARR FAMILY"/>
    <property type="match status" value="1"/>
</dbReference>
<dbReference type="AlphaFoldDB" id="A5EUW0"/>
<dbReference type="PROSITE" id="PS50995">
    <property type="entry name" value="HTH_MARR_2"/>
    <property type="match status" value="1"/>
</dbReference>
<reference evidence="2 3" key="1">
    <citation type="journal article" date="2007" name="Nat. Biotechnol.">
        <title>Genome sequence and identification of candidate vaccine antigens from the animal pathogen Dichelobacter nodosus.</title>
        <authorList>
            <person name="Myers G.S."/>
            <person name="Parker D."/>
            <person name="Al-Hasani K."/>
            <person name="Kennan R.M."/>
            <person name="Seemann T."/>
            <person name="Ren Q."/>
            <person name="Badger J.H."/>
            <person name="Selengut J.D."/>
            <person name="Deboy R.T."/>
            <person name="Tettelin H."/>
            <person name="Boyce J.D."/>
            <person name="McCarl V.P."/>
            <person name="Han X."/>
            <person name="Nelson W.C."/>
            <person name="Madupu R."/>
            <person name="Mohamoud Y."/>
            <person name="Holley T."/>
            <person name="Fedorova N."/>
            <person name="Khouri H."/>
            <person name="Bottomley S.P."/>
            <person name="Whittington R.J."/>
            <person name="Adler B."/>
            <person name="Songer J.G."/>
            <person name="Rood J.I."/>
            <person name="Paulsen I.T."/>
        </authorList>
    </citation>
    <scope>NUCLEOTIDE SEQUENCE [LARGE SCALE GENOMIC DNA]</scope>
    <source>
        <strain evidence="2 3">VCS1703A</strain>
    </source>
</reference>
<dbReference type="InterPro" id="IPR036390">
    <property type="entry name" value="WH_DNA-bd_sf"/>
</dbReference>
<gene>
    <name evidence="2" type="ordered locus">DNO_0788</name>
</gene>
<evidence type="ECO:0000259" key="1">
    <source>
        <dbReference type="PROSITE" id="PS50995"/>
    </source>
</evidence>
<dbReference type="SUPFAM" id="SSF46785">
    <property type="entry name" value="Winged helix' DNA-binding domain"/>
    <property type="match status" value="1"/>
</dbReference>
<evidence type="ECO:0000313" key="2">
    <source>
        <dbReference type="EMBL" id="ABQ13428.1"/>
    </source>
</evidence>
<name>A5EUW0_DICNV</name>
<protein>
    <submittedName>
        <fullName evidence="2">MarR family transcriptional regulator</fullName>
    </submittedName>
</protein>
<evidence type="ECO:0000313" key="3">
    <source>
        <dbReference type="Proteomes" id="UP000000248"/>
    </source>
</evidence>
<dbReference type="InterPro" id="IPR039422">
    <property type="entry name" value="MarR/SlyA-like"/>
</dbReference>
<accession>A5EUW0</accession>
<organism evidence="2 3">
    <name type="scientific">Dichelobacter nodosus (strain VCS1703A)</name>
    <dbReference type="NCBI Taxonomy" id="246195"/>
    <lineage>
        <taxon>Bacteria</taxon>
        <taxon>Pseudomonadati</taxon>
        <taxon>Pseudomonadota</taxon>
        <taxon>Gammaproteobacteria</taxon>
        <taxon>Cardiobacteriales</taxon>
        <taxon>Cardiobacteriaceae</taxon>
        <taxon>Dichelobacter</taxon>
    </lineage>
</organism>
<dbReference type="EMBL" id="CP000513">
    <property type="protein sequence ID" value="ABQ13428.1"/>
    <property type="molecule type" value="Genomic_DNA"/>
</dbReference>
<dbReference type="RefSeq" id="WP_012031114.1">
    <property type="nucleotide sequence ID" value="NC_009446.1"/>
</dbReference>
<dbReference type="KEGG" id="dno:DNO_0788"/>
<dbReference type="Proteomes" id="UP000000248">
    <property type="component" value="Chromosome"/>
</dbReference>
<dbReference type="OrthoDB" id="6196575at2"/>
<dbReference type="InterPro" id="IPR036388">
    <property type="entry name" value="WH-like_DNA-bd_sf"/>
</dbReference>
<dbReference type="InterPro" id="IPR000835">
    <property type="entry name" value="HTH_MarR-typ"/>
</dbReference>